<proteinExistence type="predicted"/>
<dbReference type="InterPro" id="IPR033337">
    <property type="entry name" value="TORTIFOLIA1/SINE1-2"/>
</dbReference>
<dbReference type="Proteomes" id="UP000325577">
    <property type="component" value="Linkage Group LG17"/>
</dbReference>
<accession>A0A5J5B002</accession>
<dbReference type="PANTHER" id="PTHR31355">
    <property type="entry name" value="MICROTUBULE-ASSOCIATED PROTEIN TORTIFOLIA1"/>
    <property type="match status" value="1"/>
</dbReference>
<feature type="domain" description="TORTIFOLIA1/SINE1-2 N-terminal" evidence="3">
    <location>
        <begin position="22"/>
        <end position="162"/>
    </location>
</feature>
<evidence type="ECO:0000259" key="2">
    <source>
        <dbReference type="Pfam" id="PF24713"/>
    </source>
</evidence>
<protein>
    <recommendedName>
        <fullName evidence="6">TOG domain-containing protein</fullName>
    </recommendedName>
</protein>
<dbReference type="SUPFAM" id="SSF48371">
    <property type="entry name" value="ARM repeat"/>
    <property type="match status" value="1"/>
</dbReference>
<dbReference type="InterPro" id="IPR011989">
    <property type="entry name" value="ARM-like"/>
</dbReference>
<dbReference type="InterPro" id="IPR057600">
    <property type="entry name" value="TORTIFOLIA1/SINE1-2_N"/>
</dbReference>
<dbReference type="Pfam" id="PF24713">
    <property type="entry name" value="TOR1L1_C"/>
    <property type="match status" value="1"/>
</dbReference>
<evidence type="ECO:0000259" key="3">
    <source>
        <dbReference type="Pfam" id="PF24714"/>
    </source>
</evidence>
<dbReference type="Pfam" id="PF24714">
    <property type="entry name" value="TOR1L1_N"/>
    <property type="match status" value="1"/>
</dbReference>
<dbReference type="GO" id="GO:0005874">
    <property type="term" value="C:microtubule"/>
    <property type="evidence" value="ECO:0007669"/>
    <property type="project" value="InterPro"/>
</dbReference>
<evidence type="ECO:0008006" key="6">
    <source>
        <dbReference type="Google" id="ProtNLM"/>
    </source>
</evidence>
<evidence type="ECO:0000256" key="1">
    <source>
        <dbReference type="SAM" id="MobiDB-lite"/>
    </source>
</evidence>
<feature type="domain" description="TORTIFOLIA1/TORL1-2 C-terminal" evidence="2">
    <location>
        <begin position="669"/>
        <end position="797"/>
    </location>
</feature>
<reference evidence="4 5" key="1">
    <citation type="submission" date="2019-09" db="EMBL/GenBank/DDBJ databases">
        <title>A chromosome-level genome assembly of the Chinese tupelo Nyssa sinensis.</title>
        <authorList>
            <person name="Yang X."/>
            <person name="Kang M."/>
            <person name="Yang Y."/>
            <person name="Xiong H."/>
            <person name="Wang M."/>
            <person name="Zhang Z."/>
            <person name="Wang Z."/>
            <person name="Wu H."/>
            <person name="Ma T."/>
            <person name="Liu J."/>
            <person name="Xi Z."/>
        </authorList>
    </citation>
    <scope>NUCLEOTIDE SEQUENCE [LARGE SCALE GENOMIC DNA]</scope>
    <source>
        <strain evidence="4">J267</strain>
        <tissue evidence="4">Leaf</tissue>
    </source>
</reference>
<sequence length="802" mass="88605">MKTHTHIKAKGTTRINNQQVTFELKHRVVIALNKLADRDTYQIGVEELEKTIECLTPDGVAPFLSCILDTDSEQKSAVRKECIRLMGILATFHEGLIGPHIGKMVASIVKRLKDPDSVVRDACVETMGVLASKLSNCEGESDGVFILLVKPLFEALGEQNKQRMLSKTIKLLKNPHFMAKPAVIELNRSIIQAGGAPTQSALSAAVTSIQEALKSSDWITRKAASVSLGEIASSGGSCFRSFKISCIHALESCRFDKVKPVRDTVLQALHLWRSHPGPDTPEASEAGSSIKENFCGGDYGDISSANEPGWKDVTQHDSIKKRIPLSNRKAYQNFVENPKHSKANDWHVEIAVPKTHNISSANVYNEESQGSSVTKTFERMSTVNTSPQDAGYEYVPMDDRQECSSVSNLVTNNFETKYVTVSHACLEESGLVKPMGINQRFADEEISTEEQRYSVKMRDRRSLDSTVTETSSQTMRGCCLQTANEMISIRKQLLEIEDKQSNLMDLLKVFTTNTMDSLSMIQSKVSGLEHIVDRISQDLVQGGRYSDVATAKLLKRSPSIASPRLSTCSPRPSVDIRNRQPSLLSRKNTEVWEEKAFSRSRSSSSTKECVEMWTDPAVKPSRNLIGKGSHKSSGQGTHGAQTIKTDAVFGPASTTGARQNNSEIKNGVWKLVKGYLSEGDMDSAYMEALCSVDELVLIELLDRTGPVLESLSHKTAPNVLSTLANYLLEQRFINSIIPWLQQVVDLSSIHGPNYLVPSAKARREFLSAIEDAANMEFSNSVERRSVTQLAMKLHQIWGNCSS</sequence>
<dbReference type="AlphaFoldDB" id="A0A5J5B002"/>
<name>A0A5J5B002_9ASTE</name>
<dbReference type="GO" id="GO:0008017">
    <property type="term" value="F:microtubule binding"/>
    <property type="evidence" value="ECO:0007669"/>
    <property type="project" value="InterPro"/>
</dbReference>
<dbReference type="OrthoDB" id="298726at2759"/>
<keyword evidence="5" id="KW-1185">Reference proteome</keyword>
<dbReference type="EMBL" id="CM018040">
    <property type="protein sequence ID" value="KAA8535880.1"/>
    <property type="molecule type" value="Genomic_DNA"/>
</dbReference>
<dbReference type="InterPro" id="IPR016024">
    <property type="entry name" value="ARM-type_fold"/>
</dbReference>
<organism evidence="4 5">
    <name type="scientific">Nyssa sinensis</name>
    <dbReference type="NCBI Taxonomy" id="561372"/>
    <lineage>
        <taxon>Eukaryota</taxon>
        <taxon>Viridiplantae</taxon>
        <taxon>Streptophyta</taxon>
        <taxon>Embryophyta</taxon>
        <taxon>Tracheophyta</taxon>
        <taxon>Spermatophyta</taxon>
        <taxon>Magnoliopsida</taxon>
        <taxon>eudicotyledons</taxon>
        <taxon>Gunneridae</taxon>
        <taxon>Pentapetalae</taxon>
        <taxon>asterids</taxon>
        <taxon>Cornales</taxon>
        <taxon>Nyssaceae</taxon>
        <taxon>Nyssa</taxon>
    </lineage>
</organism>
<evidence type="ECO:0000313" key="4">
    <source>
        <dbReference type="EMBL" id="KAA8535880.1"/>
    </source>
</evidence>
<dbReference type="InterPro" id="IPR057599">
    <property type="entry name" value="TORTIFOLIA1/TORL1-2_C"/>
</dbReference>
<dbReference type="PANTHER" id="PTHR31355:SF22">
    <property type="entry name" value="TORTIFOLIA1-LIKE PROTEIN 2"/>
    <property type="match status" value="1"/>
</dbReference>
<gene>
    <name evidence="4" type="ORF">F0562_030883</name>
</gene>
<feature type="region of interest" description="Disordered" evidence="1">
    <location>
        <begin position="620"/>
        <end position="639"/>
    </location>
</feature>
<dbReference type="Gene3D" id="1.25.10.10">
    <property type="entry name" value="Leucine-rich Repeat Variant"/>
    <property type="match status" value="1"/>
</dbReference>
<evidence type="ECO:0000313" key="5">
    <source>
        <dbReference type="Proteomes" id="UP000325577"/>
    </source>
</evidence>